<proteinExistence type="predicted"/>
<dbReference type="SUPFAM" id="SSF57756">
    <property type="entry name" value="Retrovirus zinc finger-like domains"/>
    <property type="match status" value="1"/>
</dbReference>
<keyword evidence="1" id="KW-0507">mRNA processing</keyword>
<evidence type="ECO:0000313" key="5">
    <source>
        <dbReference type="EMBL" id="KIM87935.1"/>
    </source>
</evidence>
<protein>
    <recommendedName>
        <fullName evidence="4">CCHC-type domain-containing protein</fullName>
    </recommendedName>
</protein>
<keyword evidence="6" id="KW-1185">Reference proteome</keyword>
<feature type="region of interest" description="Disordered" evidence="3">
    <location>
        <begin position="586"/>
        <end position="624"/>
    </location>
</feature>
<dbReference type="Gene3D" id="4.10.60.10">
    <property type="entry name" value="Zinc finger, CCHC-type"/>
    <property type="match status" value="1"/>
</dbReference>
<feature type="domain" description="CCHC-type" evidence="4">
    <location>
        <begin position="449"/>
        <end position="464"/>
    </location>
</feature>
<keyword evidence="2" id="KW-0862">Zinc</keyword>
<evidence type="ECO:0000256" key="3">
    <source>
        <dbReference type="SAM" id="MobiDB-lite"/>
    </source>
</evidence>
<feature type="compositionally biased region" description="Pro residues" evidence="3">
    <location>
        <begin position="150"/>
        <end position="167"/>
    </location>
</feature>
<feature type="compositionally biased region" description="Basic and acidic residues" evidence="3">
    <location>
        <begin position="189"/>
        <end position="202"/>
    </location>
</feature>
<dbReference type="GO" id="GO:0003676">
    <property type="term" value="F:nucleic acid binding"/>
    <property type="evidence" value="ECO:0007669"/>
    <property type="project" value="InterPro"/>
</dbReference>
<evidence type="ECO:0000256" key="2">
    <source>
        <dbReference type="PROSITE-ProRule" id="PRU00047"/>
    </source>
</evidence>
<dbReference type="InterPro" id="IPR001878">
    <property type="entry name" value="Znf_CCHC"/>
</dbReference>
<dbReference type="Pfam" id="PF00098">
    <property type="entry name" value="zf-CCHC"/>
    <property type="match status" value="1"/>
</dbReference>
<feature type="compositionally biased region" description="Acidic residues" evidence="3">
    <location>
        <begin position="123"/>
        <end position="134"/>
    </location>
</feature>
<feature type="compositionally biased region" description="Low complexity" evidence="3">
    <location>
        <begin position="383"/>
        <end position="396"/>
    </location>
</feature>
<dbReference type="InParanoid" id="A0A0C3FU78"/>
<gene>
    <name evidence="5" type="ORF">PILCRDRAFT_3647</name>
</gene>
<dbReference type="EMBL" id="KN832978">
    <property type="protein sequence ID" value="KIM87935.1"/>
    <property type="molecule type" value="Genomic_DNA"/>
</dbReference>
<feature type="region of interest" description="Disordered" evidence="3">
    <location>
        <begin position="92"/>
        <end position="202"/>
    </location>
</feature>
<feature type="region of interest" description="Disordered" evidence="3">
    <location>
        <begin position="378"/>
        <end position="418"/>
    </location>
</feature>
<reference evidence="6" key="2">
    <citation type="submission" date="2015-01" db="EMBL/GenBank/DDBJ databases">
        <title>Evolutionary Origins and Diversification of the Mycorrhizal Mutualists.</title>
        <authorList>
            <consortium name="DOE Joint Genome Institute"/>
            <consortium name="Mycorrhizal Genomics Consortium"/>
            <person name="Kohler A."/>
            <person name="Kuo A."/>
            <person name="Nagy L.G."/>
            <person name="Floudas D."/>
            <person name="Copeland A."/>
            <person name="Barry K.W."/>
            <person name="Cichocki N."/>
            <person name="Veneault-Fourrey C."/>
            <person name="LaButti K."/>
            <person name="Lindquist E.A."/>
            <person name="Lipzen A."/>
            <person name="Lundell T."/>
            <person name="Morin E."/>
            <person name="Murat C."/>
            <person name="Riley R."/>
            <person name="Ohm R."/>
            <person name="Sun H."/>
            <person name="Tunlid A."/>
            <person name="Henrissat B."/>
            <person name="Grigoriev I.V."/>
            <person name="Hibbett D.S."/>
            <person name="Martin F."/>
        </authorList>
    </citation>
    <scope>NUCLEOTIDE SEQUENCE [LARGE SCALE GENOMIC DNA]</scope>
    <source>
        <strain evidence="6">F 1598</strain>
    </source>
</reference>
<dbReference type="AlphaFoldDB" id="A0A0C3FU78"/>
<evidence type="ECO:0000259" key="4">
    <source>
        <dbReference type="PROSITE" id="PS50158"/>
    </source>
</evidence>
<dbReference type="STRING" id="765440.A0A0C3FU78"/>
<dbReference type="GO" id="GO:0008270">
    <property type="term" value="F:zinc ion binding"/>
    <property type="evidence" value="ECO:0007669"/>
    <property type="project" value="UniProtKB-KW"/>
</dbReference>
<feature type="non-terminal residue" evidence="5">
    <location>
        <position position="1"/>
    </location>
</feature>
<dbReference type="Proteomes" id="UP000054166">
    <property type="component" value="Unassembled WGS sequence"/>
</dbReference>
<keyword evidence="2" id="KW-0479">Metal-binding</keyword>
<dbReference type="SMART" id="SM00343">
    <property type="entry name" value="ZnF_C2HC"/>
    <property type="match status" value="1"/>
</dbReference>
<evidence type="ECO:0000313" key="6">
    <source>
        <dbReference type="Proteomes" id="UP000054166"/>
    </source>
</evidence>
<dbReference type="HOGENOM" id="CLU_394606_0_0_1"/>
<keyword evidence="2" id="KW-0863">Zinc-finger</keyword>
<feature type="compositionally biased region" description="Acidic residues" evidence="3">
    <location>
        <begin position="102"/>
        <end position="111"/>
    </location>
</feature>
<evidence type="ECO:0000256" key="1">
    <source>
        <dbReference type="ARBA" id="ARBA00022664"/>
    </source>
</evidence>
<dbReference type="GO" id="GO:0006397">
    <property type="term" value="P:mRNA processing"/>
    <property type="evidence" value="ECO:0007669"/>
    <property type="project" value="UniProtKB-KW"/>
</dbReference>
<feature type="region of interest" description="Disordered" evidence="3">
    <location>
        <begin position="539"/>
        <end position="566"/>
    </location>
</feature>
<sequence length="835" mass="93684">PLRTPTNPYLPEHADIRSEDISLGHATLNLHHTLASLTDLYQPLHPLLGPLARPAPSALFQIQTPRTTAYGLAAYTPHKSLYRLYSTTVSSRSRRGRYGISDDTDSNDSSEEERPFHSPEPPSIEEESPQEVPEELTSSTYPFYEGRQYPPLPPIEPPPQVHLPLPPALSTNPSMSVPPPAAPAAPASPKERGRRPDPFSEPKNYELFRRQIGIFFLSNPDIYDTDMRKIFFALTLLNQGPPGQWAQNYIKRVEAQVNPAGNIPDAAWGTFNAFINSLRDSFADPNKGRSASNTLETLTYDHNRRADEFFQEFETLAGRAGYIGNNAYLIDLLERKVPRHLIKKVYNDIVPDTYAAYKEKIIRFDNLEQRLKVITHHSGPKRSYSSPNYSSSSNSSHTKTSTGVYGGAGEPMDIGRNRPKAKLWVPRTSSSTKRKLADNKPTRGALRIKCFGCGKEGHMVSNCPLERGKKRQQIRFSQSLKEPAAPSDSSLVTPPRNRLSVTPPHATSSTQICDTYDSCTYIATNEIDCLNQTKTALDQDDHERLRGPPPLEEEPKEPGTREARRHTLTTKATVLARRVGLERTSINTDQGKGTPFAYTEEVDSSPLADETSKNSGARSPSHEEVIMLSDEKRQSKDTDWIKKLEELHRRTESYCRGDTRAIMYRPSERCAGKQQQTCPTTLEHSYFSNQTEEPDSTVDNDVLESPYQETRHSLQRRFGGRRLSPHTAPWIAQRIHEDKTPAAIGILLTWVHPHRTPEASDITIEQLNCLSDQDVVLALTELAEPKKYIQGTGGNKLSIRTILTTENRKNILETFALINSGSTGSCIHKQFVEEH</sequence>
<dbReference type="PROSITE" id="PS50158">
    <property type="entry name" value="ZF_CCHC"/>
    <property type="match status" value="1"/>
</dbReference>
<accession>A0A0C3FU78</accession>
<organism evidence="5 6">
    <name type="scientific">Piloderma croceum (strain F 1598)</name>
    <dbReference type="NCBI Taxonomy" id="765440"/>
    <lineage>
        <taxon>Eukaryota</taxon>
        <taxon>Fungi</taxon>
        <taxon>Dikarya</taxon>
        <taxon>Basidiomycota</taxon>
        <taxon>Agaricomycotina</taxon>
        <taxon>Agaricomycetes</taxon>
        <taxon>Agaricomycetidae</taxon>
        <taxon>Atheliales</taxon>
        <taxon>Atheliaceae</taxon>
        <taxon>Piloderma</taxon>
    </lineage>
</organism>
<dbReference type="InterPro" id="IPR036875">
    <property type="entry name" value="Znf_CCHC_sf"/>
</dbReference>
<feature type="region of interest" description="Disordered" evidence="3">
    <location>
        <begin position="469"/>
        <end position="509"/>
    </location>
</feature>
<reference evidence="5 6" key="1">
    <citation type="submission" date="2014-04" db="EMBL/GenBank/DDBJ databases">
        <authorList>
            <consortium name="DOE Joint Genome Institute"/>
            <person name="Kuo A."/>
            <person name="Tarkka M."/>
            <person name="Buscot F."/>
            <person name="Kohler A."/>
            <person name="Nagy L.G."/>
            <person name="Floudas D."/>
            <person name="Copeland A."/>
            <person name="Barry K.W."/>
            <person name="Cichocki N."/>
            <person name="Veneault-Fourrey C."/>
            <person name="LaButti K."/>
            <person name="Lindquist E.A."/>
            <person name="Lipzen A."/>
            <person name="Lundell T."/>
            <person name="Morin E."/>
            <person name="Murat C."/>
            <person name="Sun H."/>
            <person name="Tunlid A."/>
            <person name="Henrissat B."/>
            <person name="Grigoriev I.V."/>
            <person name="Hibbett D.S."/>
            <person name="Martin F."/>
            <person name="Nordberg H.P."/>
            <person name="Cantor M.N."/>
            <person name="Hua S.X."/>
        </authorList>
    </citation>
    <scope>NUCLEOTIDE SEQUENCE [LARGE SCALE GENOMIC DNA]</scope>
    <source>
        <strain evidence="5 6">F 1598</strain>
    </source>
</reference>
<dbReference type="OrthoDB" id="3263571at2759"/>
<name>A0A0C3FU78_PILCF</name>